<evidence type="ECO:0000313" key="2">
    <source>
        <dbReference type="Proteomes" id="UP001150603"/>
    </source>
</evidence>
<keyword evidence="2" id="KW-1185">Reference proteome</keyword>
<evidence type="ECO:0000313" key="1">
    <source>
        <dbReference type="EMBL" id="KAJ1939101.1"/>
    </source>
</evidence>
<proteinExistence type="predicted"/>
<feature type="non-terminal residue" evidence="1">
    <location>
        <position position="1"/>
    </location>
</feature>
<protein>
    <submittedName>
        <fullName evidence="1">Structural maintenance of chromosomes protein 1</fullName>
    </submittedName>
</protein>
<dbReference type="Proteomes" id="UP001150603">
    <property type="component" value="Unassembled WGS sequence"/>
</dbReference>
<sequence>AKRSRLGESLQATQSALEQLRADLTRETGDMAALVQQLESLRGELGTLTAKYGSVNDDVGAVRRLLDEEQRALDQKSKELAAMATELDRVLADKFAVLRRCKLEDIRIPLRQGSLEALALEATTGAAQTGVQLAESYMSQLSLGGSQASASMMAVDADDIVADYAQLPSRIRNGAPATIEPQLAADIARLTGEIDALSPNPHARERLDAARARLREIEGEHNAARAAAKDAKDRFQAVRRRRHDAFMRCYSHLAAGIDHAYKALTQSPVFPLGGTAYLALEDADSPYLAGIKYHAMPPLKRFRDMDQLSGGEKSVAALALLFSLQAFRPAPFFVLDEVDAALDLANVSKLANFLREHARAQPSNEPSQPGDALPGDDDMLDAAASADAGPYALRQSARTKRTANGDEKTPSQPADADFQFIVISLKQALYERAQSLVGIYRDQAENSSHVLTVDLEQFPA</sequence>
<reference evidence="1" key="1">
    <citation type="submission" date="2022-07" db="EMBL/GenBank/DDBJ databases">
        <title>Phylogenomic reconstructions and comparative analyses of Kickxellomycotina fungi.</title>
        <authorList>
            <person name="Reynolds N.K."/>
            <person name="Stajich J.E."/>
            <person name="Barry K."/>
            <person name="Grigoriev I.V."/>
            <person name="Crous P."/>
            <person name="Smith M.E."/>
        </authorList>
    </citation>
    <scope>NUCLEOTIDE SEQUENCE</scope>
    <source>
        <strain evidence="1">NRRL 5244</strain>
    </source>
</reference>
<accession>A0ACC1J656</accession>
<organism evidence="1 2">
    <name type="scientific">Linderina macrospora</name>
    <dbReference type="NCBI Taxonomy" id="4868"/>
    <lineage>
        <taxon>Eukaryota</taxon>
        <taxon>Fungi</taxon>
        <taxon>Fungi incertae sedis</taxon>
        <taxon>Zoopagomycota</taxon>
        <taxon>Kickxellomycotina</taxon>
        <taxon>Kickxellomycetes</taxon>
        <taxon>Kickxellales</taxon>
        <taxon>Kickxellaceae</taxon>
        <taxon>Linderina</taxon>
    </lineage>
</organism>
<name>A0ACC1J656_9FUNG</name>
<dbReference type="EMBL" id="JANBPW010002957">
    <property type="protein sequence ID" value="KAJ1939101.1"/>
    <property type="molecule type" value="Genomic_DNA"/>
</dbReference>
<comment type="caution">
    <text evidence="1">The sequence shown here is derived from an EMBL/GenBank/DDBJ whole genome shotgun (WGS) entry which is preliminary data.</text>
</comment>
<gene>
    <name evidence="1" type="primary">SMC1_2</name>
    <name evidence="1" type="ORF">FBU59_004233</name>
</gene>